<keyword evidence="1" id="KW-0812">Transmembrane</keyword>
<dbReference type="Proteomes" id="UP001200513">
    <property type="component" value="Chromosome"/>
</dbReference>
<keyword evidence="1" id="KW-0472">Membrane</keyword>
<evidence type="ECO:0000313" key="2">
    <source>
        <dbReference type="EMBL" id="UJG43371.1"/>
    </source>
</evidence>
<keyword evidence="1" id="KW-1133">Transmembrane helix</keyword>
<accession>A0A9Y1BR21</accession>
<sequence length="271" mass="31508">MKKHYILALIFIISLSFSLTPKLKISAQIEEENIKWDYSGLVKFQADRVKFDEETPLKLRYYYHLFYNEETETVESLVVIYGLRPIISAPYYSRFFSEGATYTRFSYWLNDSYGLKWVNITYESVTNENSEAYAPEYLTVYNVIANNSLFKSRSDVWESSGVIKFPIHFANLSSVIGETIGLWEIIQRDGTIIRGQFTTYGKTNPIFEDPKSSYTWPDYNVTVAQDIERSSLPREHSVKVPFSLTSTVLTSFVLTLFLNVLKRSKKKELKN</sequence>
<organism evidence="2">
    <name type="scientific">Candidatus Heimdallarchaeum endolithica</name>
    <dbReference type="NCBI Taxonomy" id="2876572"/>
    <lineage>
        <taxon>Archaea</taxon>
        <taxon>Promethearchaeati</taxon>
        <taxon>Candidatus Heimdallarchaeota</taxon>
        <taxon>Candidatus Heimdallarchaeia (ex Rinke et al. 2021) (nom. nud.)</taxon>
        <taxon>Candidatus Heimdallarchaeales</taxon>
        <taxon>Candidatus Heimdallarchaeaceae</taxon>
        <taxon>Candidatus Heimdallarchaeum</taxon>
    </lineage>
</organism>
<proteinExistence type="predicted"/>
<protein>
    <submittedName>
        <fullName evidence="2">Uncharacterized protein</fullName>
    </submittedName>
</protein>
<feature type="transmembrane region" description="Helical" evidence="1">
    <location>
        <begin position="240"/>
        <end position="261"/>
    </location>
</feature>
<evidence type="ECO:0000256" key="1">
    <source>
        <dbReference type="SAM" id="Phobius"/>
    </source>
</evidence>
<dbReference type="EMBL" id="CP084167">
    <property type="protein sequence ID" value="UJG43371.1"/>
    <property type="molecule type" value="Genomic_DNA"/>
</dbReference>
<reference evidence="2" key="1">
    <citation type="journal article" date="2022" name="Nat. Microbiol.">
        <title>Unique mobile elements and scalable gene flow at the prokaryote-eukaryote boundary revealed by circularized Asgard archaea genomes.</title>
        <authorList>
            <person name="Wu F."/>
            <person name="Speth D.R."/>
            <person name="Philosof A."/>
            <person name="Cremiere A."/>
            <person name="Narayanan A."/>
            <person name="Barco R.A."/>
            <person name="Connon S.A."/>
            <person name="Amend J.P."/>
            <person name="Antoshechkin I.A."/>
            <person name="Orphan V.J."/>
        </authorList>
    </citation>
    <scope>NUCLEOTIDE SEQUENCE</scope>
    <source>
        <strain evidence="2">PR6</strain>
    </source>
</reference>
<dbReference type="AlphaFoldDB" id="A0A9Y1BR21"/>
<gene>
    <name evidence="2" type="ORF">K9W46_13495</name>
</gene>
<name>A0A9Y1BR21_9ARCH</name>